<organism evidence="1 2">
    <name type="scientific">Runella rosea</name>
    <dbReference type="NCBI Taxonomy" id="2259595"/>
    <lineage>
        <taxon>Bacteria</taxon>
        <taxon>Pseudomonadati</taxon>
        <taxon>Bacteroidota</taxon>
        <taxon>Cytophagia</taxon>
        <taxon>Cytophagales</taxon>
        <taxon>Spirosomataceae</taxon>
        <taxon>Runella</taxon>
    </lineage>
</organism>
<protein>
    <submittedName>
        <fullName evidence="1">Thioredoxin</fullName>
    </submittedName>
</protein>
<dbReference type="RefSeq" id="WP_114070761.1">
    <property type="nucleotide sequence ID" value="NZ_CP030856.1"/>
</dbReference>
<dbReference type="Proteomes" id="UP000251993">
    <property type="component" value="Plasmid unnamed6"/>
</dbReference>
<dbReference type="SUPFAM" id="SSF52833">
    <property type="entry name" value="Thioredoxin-like"/>
    <property type="match status" value="1"/>
</dbReference>
<sequence>MEFTVSHPIQIPSQSADLLIFMPSAPGENTLIASLHSLADLLQNLLGTTVHVFKIDEMTYPGIVKSFDIFKTPTFVLVQRGVEVWRQIGMSDAPTIIKAVKNQLTD</sequence>
<dbReference type="OrthoDB" id="964174at2"/>
<dbReference type="KEGG" id="run:DR864_29600"/>
<dbReference type="Gene3D" id="3.40.30.10">
    <property type="entry name" value="Glutaredoxin"/>
    <property type="match status" value="1"/>
</dbReference>
<geneLocation type="plasmid" evidence="1 2">
    <name>unnamed6</name>
</geneLocation>
<evidence type="ECO:0000313" key="2">
    <source>
        <dbReference type="Proteomes" id="UP000251993"/>
    </source>
</evidence>
<name>A0A344TTQ0_9BACT</name>
<dbReference type="AlphaFoldDB" id="A0A344TTQ0"/>
<keyword evidence="1" id="KW-0614">Plasmid</keyword>
<dbReference type="InterPro" id="IPR036249">
    <property type="entry name" value="Thioredoxin-like_sf"/>
</dbReference>
<proteinExistence type="predicted"/>
<dbReference type="EMBL" id="CP030856">
    <property type="protein sequence ID" value="AXE22021.1"/>
    <property type="molecule type" value="Genomic_DNA"/>
</dbReference>
<keyword evidence="2" id="KW-1185">Reference proteome</keyword>
<evidence type="ECO:0000313" key="1">
    <source>
        <dbReference type="EMBL" id="AXE22021.1"/>
    </source>
</evidence>
<accession>A0A344TTQ0</accession>
<dbReference type="CDD" id="cd02947">
    <property type="entry name" value="TRX_family"/>
    <property type="match status" value="1"/>
</dbReference>
<gene>
    <name evidence="1" type="ORF">DR864_29600</name>
</gene>
<reference evidence="1 2" key="1">
    <citation type="submission" date="2018-07" db="EMBL/GenBank/DDBJ databases">
        <title>Genome sequencing of Runella.</title>
        <authorList>
            <person name="Baek M.-G."/>
            <person name="Yi H."/>
        </authorList>
    </citation>
    <scope>NUCLEOTIDE SEQUENCE [LARGE SCALE GENOMIC DNA]</scope>
    <source>
        <strain evidence="1 2">HYN0085</strain>
        <plasmid evidence="1 2">unnamed6</plasmid>
    </source>
</reference>